<dbReference type="PANTHER" id="PTHR45626">
    <property type="entry name" value="TRANSCRIPTION TERMINATION FACTOR 2-RELATED"/>
    <property type="match status" value="1"/>
</dbReference>
<feature type="domain" description="Helicase C-terminal" evidence="6">
    <location>
        <begin position="1"/>
        <end position="153"/>
    </location>
</feature>
<dbReference type="InterPro" id="IPR027417">
    <property type="entry name" value="P-loop_NTPase"/>
</dbReference>
<name>A0A0G2HLE0_9PEZI</name>
<evidence type="ECO:0000256" key="4">
    <source>
        <dbReference type="ARBA" id="ARBA00022840"/>
    </source>
</evidence>
<sequence>MKAILKQVQEWQQEAKDDKVIVFTNFIGVIRLLGRVFQENSIEFLYFVGEMSAEQRRDAISTFKKVSDIKVLIMSLQCGSESLNITEANRLILVDPWFNRSVESQAIGRVYRIGQTKVTHAARILAKDTVDDRIYEMQQNKLSQMAGSLQEFHAEKGLGARALRRLLGDRWKANGDDNYGSDDETDFEFVVKDDDSEDGDYKD</sequence>
<dbReference type="InterPro" id="IPR001650">
    <property type="entry name" value="Helicase_C-like"/>
</dbReference>
<keyword evidence="1" id="KW-0547">Nucleotide-binding</keyword>
<dbReference type="SMART" id="SM00490">
    <property type="entry name" value="HELICc"/>
    <property type="match status" value="1"/>
</dbReference>
<evidence type="ECO:0000256" key="1">
    <source>
        <dbReference type="ARBA" id="ARBA00022741"/>
    </source>
</evidence>
<dbReference type="GO" id="GO:0006281">
    <property type="term" value="P:DNA repair"/>
    <property type="evidence" value="ECO:0007669"/>
    <property type="project" value="TreeGrafter"/>
</dbReference>
<dbReference type="GO" id="GO:0016787">
    <property type="term" value="F:hydrolase activity"/>
    <property type="evidence" value="ECO:0007669"/>
    <property type="project" value="UniProtKB-KW"/>
</dbReference>
<dbReference type="EMBL" id="LCUC01000145">
    <property type="protein sequence ID" value="KKY35808.1"/>
    <property type="molecule type" value="Genomic_DNA"/>
</dbReference>
<evidence type="ECO:0000313" key="7">
    <source>
        <dbReference type="EMBL" id="KKY35808.1"/>
    </source>
</evidence>
<dbReference type="CDD" id="cd18793">
    <property type="entry name" value="SF2_C_SNF"/>
    <property type="match status" value="1"/>
</dbReference>
<feature type="compositionally biased region" description="Basic and acidic residues" evidence="5">
    <location>
        <begin position="189"/>
        <end position="203"/>
    </location>
</feature>
<keyword evidence="2" id="KW-0378">Hydrolase</keyword>
<dbReference type="GO" id="GO:0008094">
    <property type="term" value="F:ATP-dependent activity, acting on DNA"/>
    <property type="evidence" value="ECO:0007669"/>
    <property type="project" value="TreeGrafter"/>
</dbReference>
<protein>
    <recommendedName>
        <fullName evidence="6">Helicase C-terminal domain-containing protein</fullName>
    </recommendedName>
</protein>
<feature type="region of interest" description="Disordered" evidence="5">
    <location>
        <begin position="173"/>
        <end position="203"/>
    </location>
</feature>
<evidence type="ECO:0000256" key="2">
    <source>
        <dbReference type="ARBA" id="ARBA00022801"/>
    </source>
</evidence>
<dbReference type="OrthoDB" id="448448at2759"/>
<dbReference type="PROSITE" id="PS51194">
    <property type="entry name" value="HELICASE_CTER"/>
    <property type="match status" value="1"/>
</dbReference>
<dbReference type="GO" id="GO:0005524">
    <property type="term" value="F:ATP binding"/>
    <property type="evidence" value="ECO:0007669"/>
    <property type="project" value="UniProtKB-KW"/>
</dbReference>
<accession>A0A0G2HLE0</accession>
<comment type="caution">
    <text evidence="7">The sequence shown here is derived from an EMBL/GenBank/DDBJ whole genome shotgun (WGS) entry which is preliminary data.</text>
</comment>
<dbReference type="Gene3D" id="3.40.50.300">
    <property type="entry name" value="P-loop containing nucleotide triphosphate hydrolases"/>
    <property type="match status" value="1"/>
</dbReference>
<proteinExistence type="predicted"/>
<evidence type="ECO:0000256" key="5">
    <source>
        <dbReference type="SAM" id="MobiDB-lite"/>
    </source>
</evidence>
<dbReference type="Proteomes" id="UP000034680">
    <property type="component" value="Unassembled WGS sequence"/>
</dbReference>
<dbReference type="GO" id="GO:0005634">
    <property type="term" value="C:nucleus"/>
    <property type="evidence" value="ECO:0007669"/>
    <property type="project" value="TreeGrafter"/>
</dbReference>
<dbReference type="GO" id="GO:0004386">
    <property type="term" value="F:helicase activity"/>
    <property type="evidence" value="ECO:0007669"/>
    <property type="project" value="UniProtKB-KW"/>
</dbReference>
<dbReference type="InterPro" id="IPR049730">
    <property type="entry name" value="SNF2/RAD54-like_C"/>
</dbReference>
<dbReference type="InterPro" id="IPR050628">
    <property type="entry name" value="SNF2_RAD54_helicase_TF"/>
</dbReference>
<dbReference type="SUPFAM" id="SSF52540">
    <property type="entry name" value="P-loop containing nucleoside triphosphate hydrolases"/>
    <property type="match status" value="1"/>
</dbReference>
<dbReference type="AlphaFoldDB" id="A0A0G2HLE0"/>
<dbReference type="STRING" id="1214573.A0A0G2HLE0"/>
<evidence type="ECO:0000256" key="3">
    <source>
        <dbReference type="ARBA" id="ARBA00022806"/>
    </source>
</evidence>
<organism evidence="7 8">
    <name type="scientific">Diaporthe ampelina</name>
    <dbReference type="NCBI Taxonomy" id="1214573"/>
    <lineage>
        <taxon>Eukaryota</taxon>
        <taxon>Fungi</taxon>
        <taxon>Dikarya</taxon>
        <taxon>Ascomycota</taxon>
        <taxon>Pezizomycotina</taxon>
        <taxon>Sordariomycetes</taxon>
        <taxon>Sordariomycetidae</taxon>
        <taxon>Diaporthales</taxon>
        <taxon>Diaporthaceae</taxon>
        <taxon>Diaporthe</taxon>
    </lineage>
</organism>
<reference evidence="7 8" key="1">
    <citation type="submission" date="2015-05" db="EMBL/GenBank/DDBJ databases">
        <title>Distinctive expansion of gene families associated with plant cell wall degradation and secondary metabolism in the genomes of grapevine trunk pathogens.</title>
        <authorList>
            <person name="Lawrence D.P."/>
            <person name="Travadon R."/>
            <person name="Rolshausen P.E."/>
            <person name="Baumgartner K."/>
        </authorList>
    </citation>
    <scope>NUCLEOTIDE SEQUENCE [LARGE SCALE GENOMIC DNA]</scope>
    <source>
        <strain evidence="7">DA912</strain>
    </source>
</reference>
<reference evidence="7 8" key="2">
    <citation type="submission" date="2015-05" db="EMBL/GenBank/DDBJ databases">
        <authorList>
            <person name="Morales-Cruz A."/>
            <person name="Amrine K.C."/>
            <person name="Cantu D."/>
        </authorList>
    </citation>
    <scope>NUCLEOTIDE SEQUENCE [LARGE SCALE GENOMIC DNA]</scope>
    <source>
        <strain evidence="7">DA912</strain>
    </source>
</reference>
<keyword evidence="8" id="KW-1185">Reference proteome</keyword>
<gene>
    <name evidence="7" type="ORF">UCDDA912_g04196</name>
</gene>
<keyword evidence="3" id="KW-0347">Helicase</keyword>
<evidence type="ECO:0000259" key="6">
    <source>
        <dbReference type="PROSITE" id="PS51194"/>
    </source>
</evidence>
<keyword evidence="4" id="KW-0067">ATP-binding</keyword>
<dbReference type="Pfam" id="PF00271">
    <property type="entry name" value="Helicase_C"/>
    <property type="match status" value="1"/>
</dbReference>
<dbReference type="PANTHER" id="PTHR45626:SF17">
    <property type="entry name" value="HELICASE-LIKE TRANSCRIPTION FACTOR"/>
    <property type="match status" value="1"/>
</dbReference>
<evidence type="ECO:0000313" key="8">
    <source>
        <dbReference type="Proteomes" id="UP000034680"/>
    </source>
</evidence>